<evidence type="ECO:0000256" key="3">
    <source>
        <dbReference type="ARBA" id="ARBA00022989"/>
    </source>
</evidence>
<evidence type="ECO:0000313" key="8">
    <source>
        <dbReference type="Proteomes" id="UP000287033"/>
    </source>
</evidence>
<proteinExistence type="inferred from homology"/>
<dbReference type="STRING" id="137246.A0A401RZ77"/>
<evidence type="ECO:0000256" key="1">
    <source>
        <dbReference type="ARBA" id="ARBA00004141"/>
    </source>
</evidence>
<dbReference type="InterPro" id="IPR055288">
    <property type="entry name" value="NALCN_aux_factor_1/2"/>
</dbReference>
<sequence>MTRGAWMCRQQGDALQIWYVPRQSDKPCTDSERAQKWRLSLASLLFFTVLLSDHLWLCAEANLTGIRDQEQGTLAKMGGDRTDHLPFPVSLRPEQPREASSSSGKHTIFIGNITARPSWQLETCYPHCRTDQCFIVEDAESICGRVSERLSRGAWSPSFSNFHLAFCESYTLLELFAGMPTPEGSNCHLNVVMDGDASVCVQCVETYQRLDQHAQEKYEEFQVLFQKYLHSGEYSVKSCIQDCKNGFVVLNGILNRFSREDIVVVQRMLDPYCAFRDIYVIEI</sequence>
<dbReference type="EMBL" id="BEZZ01000030">
    <property type="protein sequence ID" value="GCC23455.1"/>
    <property type="molecule type" value="Genomic_DNA"/>
</dbReference>
<dbReference type="OrthoDB" id="10047996at2759"/>
<comment type="caution">
    <text evidence="7">The sequence shown here is derived from an EMBL/GenBank/DDBJ whole genome shotgun (WGS) entry which is preliminary data.</text>
</comment>
<dbReference type="PANTHER" id="PTHR15819">
    <property type="entry name" value="TRANSMEMBRANE PROTEIN FAM155"/>
    <property type="match status" value="1"/>
</dbReference>
<keyword evidence="2" id="KW-0812">Transmembrane</keyword>
<evidence type="ECO:0000256" key="2">
    <source>
        <dbReference type="ARBA" id="ARBA00022692"/>
    </source>
</evidence>
<reference evidence="7 8" key="1">
    <citation type="journal article" date="2018" name="Nat. Ecol. Evol.">
        <title>Shark genomes provide insights into elasmobranch evolution and the origin of vertebrates.</title>
        <authorList>
            <person name="Hara Y"/>
            <person name="Yamaguchi K"/>
            <person name="Onimaru K"/>
            <person name="Kadota M"/>
            <person name="Koyanagi M"/>
            <person name="Keeley SD"/>
            <person name="Tatsumi K"/>
            <person name="Tanaka K"/>
            <person name="Motone F"/>
            <person name="Kageyama Y"/>
            <person name="Nozu R"/>
            <person name="Adachi N"/>
            <person name="Nishimura O"/>
            <person name="Nakagawa R"/>
            <person name="Tanegashima C"/>
            <person name="Kiyatake I"/>
            <person name="Matsumoto R"/>
            <person name="Murakumo K"/>
            <person name="Nishida K"/>
            <person name="Terakita A"/>
            <person name="Kuratani S"/>
            <person name="Sato K"/>
            <person name="Hyodo S Kuraku.S."/>
        </authorList>
    </citation>
    <scope>NUCLEOTIDE SEQUENCE [LARGE SCALE GENOMIC DNA]</scope>
</reference>
<dbReference type="AlphaFoldDB" id="A0A401RZ77"/>
<keyword evidence="5" id="KW-0325">Glycoprotein</keyword>
<accession>A0A401RZ77</accession>
<organism evidence="7 8">
    <name type="scientific">Chiloscyllium punctatum</name>
    <name type="common">Brownbanded bambooshark</name>
    <name type="synonym">Hemiscyllium punctatum</name>
    <dbReference type="NCBI Taxonomy" id="137246"/>
    <lineage>
        <taxon>Eukaryota</taxon>
        <taxon>Metazoa</taxon>
        <taxon>Chordata</taxon>
        <taxon>Craniata</taxon>
        <taxon>Vertebrata</taxon>
        <taxon>Chondrichthyes</taxon>
        <taxon>Elasmobranchii</taxon>
        <taxon>Galeomorphii</taxon>
        <taxon>Galeoidea</taxon>
        <taxon>Orectolobiformes</taxon>
        <taxon>Hemiscylliidae</taxon>
        <taxon>Chiloscyllium</taxon>
    </lineage>
</organism>
<comment type="subcellular location">
    <subcellularLocation>
        <location evidence="1">Membrane</location>
        <topology evidence="1">Multi-pass membrane protein</topology>
    </subcellularLocation>
</comment>
<gene>
    <name evidence="7" type="ORF">chiPu_0001851</name>
</gene>
<dbReference type="PANTHER" id="PTHR15819:SF9">
    <property type="entry name" value="NALCN CHANNEL AUXILIARY FACTOR 1"/>
    <property type="match status" value="1"/>
</dbReference>
<dbReference type="GO" id="GO:0015275">
    <property type="term" value="F:stretch-activated, monoatomic cation-selective, calcium channel activity"/>
    <property type="evidence" value="ECO:0007669"/>
    <property type="project" value="TreeGrafter"/>
</dbReference>
<evidence type="ECO:0000256" key="5">
    <source>
        <dbReference type="ARBA" id="ARBA00023180"/>
    </source>
</evidence>
<protein>
    <submittedName>
        <fullName evidence="7">Uncharacterized protein</fullName>
    </submittedName>
</protein>
<name>A0A401RZ77_CHIPU</name>
<dbReference type="OMA" id="ANERLCT"/>
<evidence type="ECO:0000256" key="6">
    <source>
        <dbReference type="ARBA" id="ARBA00029445"/>
    </source>
</evidence>
<dbReference type="GO" id="GO:0005886">
    <property type="term" value="C:plasma membrane"/>
    <property type="evidence" value="ECO:0007669"/>
    <property type="project" value="TreeGrafter"/>
</dbReference>
<dbReference type="Proteomes" id="UP000287033">
    <property type="component" value="Unassembled WGS sequence"/>
</dbReference>
<dbReference type="GO" id="GO:0098703">
    <property type="term" value="P:calcium ion import across plasma membrane"/>
    <property type="evidence" value="ECO:0007669"/>
    <property type="project" value="TreeGrafter"/>
</dbReference>
<evidence type="ECO:0000256" key="4">
    <source>
        <dbReference type="ARBA" id="ARBA00023136"/>
    </source>
</evidence>
<keyword evidence="4" id="KW-0472">Membrane</keyword>
<keyword evidence="3" id="KW-1133">Transmembrane helix</keyword>
<comment type="similarity">
    <text evidence="6">Belongs to the NALF family.</text>
</comment>
<keyword evidence="8" id="KW-1185">Reference proteome</keyword>
<evidence type="ECO:0000313" key="7">
    <source>
        <dbReference type="EMBL" id="GCC23455.1"/>
    </source>
</evidence>